<sequence>MVNYRQVFGGYLAVACIAALVSGGAVFGIARLDFKAKLSVSELGHKMALSAISAQAFIDANEKLAQLKKAQETLHQLDVAYNQRLLDEQNKSQRLRDDLLTERRRVQFASADLATCELTINHTARAGSVGDAATVGLTRKGGLIVHDIRTGIQQDRAKISYLQGYIRDVVDQCKGAKWKYYSISWCLSCLFFC</sequence>
<evidence type="ECO:0000313" key="3">
    <source>
        <dbReference type="Proteomes" id="UP001176478"/>
    </source>
</evidence>
<evidence type="ECO:0000256" key="1">
    <source>
        <dbReference type="SAM" id="Phobius"/>
    </source>
</evidence>
<dbReference type="EMBL" id="JAUQTG010000001">
    <property type="protein sequence ID" value="MDO7855228.1"/>
    <property type="molecule type" value="Genomic_DNA"/>
</dbReference>
<keyword evidence="1" id="KW-1133">Transmembrane helix</keyword>
<protein>
    <submittedName>
        <fullName evidence="2">Lysis system i-spanin subunit Rz</fullName>
    </submittedName>
</protein>
<feature type="transmembrane region" description="Helical" evidence="1">
    <location>
        <begin position="6"/>
        <end position="30"/>
    </location>
</feature>
<organism evidence="2 3">
    <name type="scientific">Providencia huashanensis</name>
    <dbReference type="NCBI Taxonomy" id="3037798"/>
    <lineage>
        <taxon>Bacteria</taxon>
        <taxon>Pseudomonadati</taxon>
        <taxon>Pseudomonadota</taxon>
        <taxon>Gammaproteobacteria</taxon>
        <taxon>Enterobacterales</taxon>
        <taxon>Morganellaceae</taxon>
        <taxon>Providencia</taxon>
    </lineage>
</organism>
<comment type="caution">
    <text evidence="2">The sequence shown here is derived from an EMBL/GenBank/DDBJ whole genome shotgun (WGS) entry which is preliminary data.</text>
</comment>
<name>A0ABT9ALD2_9GAMM</name>
<keyword evidence="1" id="KW-0472">Membrane</keyword>
<keyword evidence="1" id="KW-0812">Transmembrane</keyword>
<dbReference type="Pfam" id="PF03245">
    <property type="entry name" value="Phage_lysis"/>
    <property type="match status" value="1"/>
</dbReference>
<dbReference type="Proteomes" id="UP001176478">
    <property type="component" value="Unassembled WGS sequence"/>
</dbReference>
<gene>
    <name evidence="2" type="ORF">Q5E86_02320</name>
</gene>
<reference evidence="2" key="2">
    <citation type="journal article" date="2024" name="Int. J. Antimicrob. Agents">
        <title>Identification of a novel Providencia species showing multi-drug-resistant in three patients with hospital-acquired infection.</title>
        <authorList>
            <person name="Yang W."/>
            <person name="Chen J."/>
            <person name="Yang F."/>
            <person name="Ji P."/>
            <person name="Shen S."/>
            <person name="Yin D."/>
            <person name="Hu F."/>
        </authorList>
    </citation>
    <scope>NUCLEOTIDE SEQUENCE</scope>
    <source>
        <strain evidence="2">CRE-138-0111</strain>
    </source>
</reference>
<accession>A0ABT9ALD2</accession>
<keyword evidence="3" id="KW-1185">Reference proteome</keyword>
<dbReference type="PROSITE" id="PS51257">
    <property type="entry name" value="PROKAR_LIPOPROTEIN"/>
    <property type="match status" value="1"/>
</dbReference>
<dbReference type="InterPro" id="IPR004929">
    <property type="entry name" value="I-spanin"/>
</dbReference>
<proteinExistence type="predicted"/>
<reference evidence="2" key="1">
    <citation type="submission" date="2023-07" db="EMBL/GenBank/DDBJ databases">
        <authorList>
            <person name="Yang W."/>
            <person name="Chen J."/>
            <person name="Ji P."/>
            <person name="Hu F."/>
        </authorList>
    </citation>
    <scope>NUCLEOTIDE SEQUENCE</scope>
    <source>
        <strain evidence="2">CRE-138-0111</strain>
    </source>
</reference>
<evidence type="ECO:0000313" key="2">
    <source>
        <dbReference type="EMBL" id="MDO7855228.1"/>
    </source>
</evidence>